<organism evidence="6 7">
    <name type="scientific">Ruminococcus flavefaciens</name>
    <dbReference type="NCBI Taxonomy" id="1265"/>
    <lineage>
        <taxon>Bacteria</taxon>
        <taxon>Bacillati</taxon>
        <taxon>Bacillota</taxon>
        <taxon>Clostridia</taxon>
        <taxon>Eubacteriales</taxon>
        <taxon>Oscillospiraceae</taxon>
        <taxon>Ruminococcus</taxon>
    </lineage>
</organism>
<dbReference type="PROSITE" id="PS51900">
    <property type="entry name" value="CB"/>
    <property type="match status" value="1"/>
</dbReference>
<feature type="domain" description="Tyr recombinase" evidence="4">
    <location>
        <begin position="192"/>
        <end position="396"/>
    </location>
</feature>
<dbReference type="SUPFAM" id="SSF56349">
    <property type="entry name" value="DNA breaking-rejoining enzymes"/>
    <property type="match status" value="1"/>
</dbReference>
<evidence type="ECO:0000256" key="1">
    <source>
        <dbReference type="ARBA" id="ARBA00023125"/>
    </source>
</evidence>
<dbReference type="Pfam" id="PF13102">
    <property type="entry name" value="Phage_int_SAM_5"/>
    <property type="match status" value="1"/>
</dbReference>
<dbReference type="Pfam" id="PF00589">
    <property type="entry name" value="Phage_integrase"/>
    <property type="match status" value="1"/>
</dbReference>
<dbReference type="InterPro" id="IPR044068">
    <property type="entry name" value="CB"/>
</dbReference>
<dbReference type="InterPro" id="IPR010998">
    <property type="entry name" value="Integrase_recombinase_N"/>
</dbReference>
<evidence type="ECO:0000313" key="7">
    <source>
        <dbReference type="Proteomes" id="UP000183190"/>
    </source>
</evidence>
<protein>
    <submittedName>
        <fullName evidence="6">Site-specific recombinase XerD</fullName>
    </submittedName>
</protein>
<dbReference type="AlphaFoldDB" id="A0A1H6LD42"/>
<dbReference type="CDD" id="cd01189">
    <property type="entry name" value="INT_ICEBs1_C_like"/>
    <property type="match status" value="1"/>
</dbReference>
<dbReference type="InterPro" id="IPR025269">
    <property type="entry name" value="SAM-like_dom"/>
</dbReference>
<evidence type="ECO:0000256" key="3">
    <source>
        <dbReference type="PROSITE-ProRule" id="PRU01248"/>
    </source>
</evidence>
<dbReference type="PANTHER" id="PTHR30349">
    <property type="entry name" value="PHAGE INTEGRASE-RELATED"/>
    <property type="match status" value="1"/>
</dbReference>
<evidence type="ECO:0000259" key="5">
    <source>
        <dbReference type="PROSITE" id="PS51900"/>
    </source>
</evidence>
<dbReference type="Gene3D" id="1.10.443.10">
    <property type="entry name" value="Intergrase catalytic core"/>
    <property type="match status" value="1"/>
</dbReference>
<dbReference type="PANTHER" id="PTHR30349:SF91">
    <property type="entry name" value="INTA PROTEIN"/>
    <property type="match status" value="1"/>
</dbReference>
<accession>A0A1H6LD42</accession>
<dbReference type="InterPro" id="IPR002104">
    <property type="entry name" value="Integrase_catalytic"/>
</dbReference>
<evidence type="ECO:0000256" key="2">
    <source>
        <dbReference type="ARBA" id="ARBA00023172"/>
    </source>
</evidence>
<dbReference type="EMBL" id="FNWV01000019">
    <property type="protein sequence ID" value="SEH86216.1"/>
    <property type="molecule type" value="Genomic_DNA"/>
</dbReference>
<dbReference type="Proteomes" id="UP000183190">
    <property type="component" value="Unassembled WGS sequence"/>
</dbReference>
<sequence>MKEVTGNLQVKNGKYYVLVNLYDRSGKRSIKWVALGLDARGNKKAAKARMAEVLEEYNRSQRKLLRTISKKKAPEKFIQQREQVQYQSLTEFLTDWINLSSDRLQPSTIDGYMKMVNGRITEFFGNSGITIGDLAGEDLNDFYAYLEDSGLSGASALRYHGLIHAAFSYAVKKELLDDNPCDHADHPKRERYRASFYSEEELRDLLIAARESPIYIPIMLAAYYGLRRSEALGLKWSNIDFQSKTISISHKVIEANVDGKYQAKGFDRMKNQSSNRTLPLIEDVENKLLYHRQQQSMNAAVLRGAYCHDCDDYVCTDATGQLMRPNFISVQFGKLLKDNGFRHIRYHDLRHTCASLLLKNGIPMKAIQEWLGHSTFEVTANIYAHLDYSSKESSAAKMAQLLAISE</sequence>
<name>A0A1H6LD42_RUMFL</name>
<dbReference type="GO" id="GO:0015074">
    <property type="term" value="P:DNA integration"/>
    <property type="evidence" value="ECO:0007669"/>
    <property type="project" value="InterPro"/>
</dbReference>
<reference evidence="6 7" key="1">
    <citation type="submission" date="2016-10" db="EMBL/GenBank/DDBJ databases">
        <authorList>
            <person name="de Groot N.N."/>
        </authorList>
    </citation>
    <scope>NUCLEOTIDE SEQUENCE [LARGE SCALE GENOMIC DNA]</scope>
    <source>
        <strain evidence="6 7">YAD2003</strain>
    </source>
</reference>
<dbReference type="PROSITE" id="PS51898">
    <property type="entry name" value="TYR_RECOMBINASE"/>
    <property type="match status" value="1"/>
</dbReference>
<evidence type="ECO:0000259" key="4">
    <source>
        <dbReference type="PROSITE" id="PS51898"/>
    </source>
</evidence>
<evidence type="ECO:0000313" key="6">
    <source>
        <dbReference type="EMBL" id="SEH86216.1"/>
    </source>
</evidence>
<feature type="domain" description="Core-binding (CB)" evidence="5">
    <location>
        <begin position="87"/>
        <end position="171"/>
    </location>
</feature>
<dbReference type="GO" id="GO:0006310">
    <property type="term" value="P:DNA recombination"/>
    <property type="evidence" value="ECO:0007669"/>
    <property type="project" value="UniProtKB-KW"/>
</dbReference>
<keyword evidence="1 3" id="KW-0238">DNA-binding</keyword>
<gene>
    <name evidence="6" type="ORF">SAMN02910265_03085</name>
</gene>
<dbReference type="RefSeq" id="WP_074718986.1">
    <property type="nucleotide sequence ID" value="NZ_FNWV01000019.1"/>
</dbReference>
<keyword evidence="2" id="KW-0233">DNA recombination</keyword>
<dbReference type="InterPro" id="IPR013762">
    <property type="entry name" value="Integrase-like_cat_sf"/>
</dbReference>
<dbReference type="OrthoDB" id="9785687at2"/>
<proteinExistence type="predicted"/>
<dbReference type="Gene3D" id="1.10.150.130">
    <property type="match status" value="1"/>
</dbReference>
<dbReference type="GO" id="GO:0003677">
    <property type="term" value="F:DNA binding"/>
    <property type="evidence" value="ECO:0007669"/>
    <property type="project" value="UniProtKB-UniRule"/>
</dbReference>
<dbReference type="InterPro" id="IPR011010">
    <property type="entry name" value="DNA_brk_join_enz"/>
</dbReference>
<dbReference type="InterPro" id="IPR050090">
    <property type="entry name" value="Tyrosine_recombinase_XerCD"/>
</dbReference>